<comment type="caution">
    <text evidence="6">The sequence shown here is derived from an EMBL/GenBank/DDBJ whole genome shotgun (WGS) entry which is preliminary data.</text>
</comment>
<dbReference type="GO" id="GO:1904680">
    <property type="term" value="F:peptide transmembrane transporter activity"/>
    <property type="evidence" value="ECO:0007669"/>
    <property type="project" value="TreeGrafter"/>
</dbReference>
<dbReference type="Pfam" id="PF00496">
    <property type="entry name" value="SBP_bac_5"/>
    <property type="match status" value="1"/>
</dbReference>
<dbReference type="Gene3D" id="3.40.190.10">
    <property type="entry name" value="Periplasmic binding protein-like II"/>
    <property type="match status" value="1"/>
</dbReference>
<dbReference type="FunFam" id="3.90.76.10:FF:000004">
    <property type="entry name" value="Peptide ABC transporter substrate-binding protein"/>
    <property type="match status" value="1"/>
</dbReference>
<dbReference type="Proteomes" id="UP000437131">
    <property type="component" value="Unassembled WGS sequence"/>
</dbReference>
<dbReference type="PANTHER" id="PTHR30290">
    <property type="entry name" value="PERIPLASMIC BINDING COMPONENT OF ABC TRANSPORTER"/>
    <property type="match status" value="1"/>
</dbReference>
<dbReference type="EMBL" id="WMIA01000005">
    <property type="protein sequence ID" value="MTF38416.1"/>
    <property type="molecule type" value="Genomic_DNA"/>
</dbReference>
<evidence type="ECO:0000256" key="1">
    <source>
        <dbReference type="ARBA" id="ARBA00004193"/>
    </source>
</evidence>
<sequence length="592" mass="67195">MKTLKFIHSIFFKKIAKLLTISLLFISLNLLISSCNSINKTDNSSRIIQSVLSEPKTFNVVLSQESPNIFGLTYEGLVRENPLTGEIEPALAKSWTISDDKLTIIFTLKEDLKWSDGQPLTVDDVVFSYNQIYLNEEIPTNVRDSLRIGQSRAFPTVEKLNESQVKFTIPEPFAPFLDSTGLAILPKHILEEKVNTKGSDGKPLFLSFWGVDTPPEDLVVNGVYKLKNYVTSQRIIFTKNPFYWEKDIMGNQLPYIEEVVWEIVESTDTSLLQFRSGSLDSVGITPEYFSLLKKEEKRGNFTVFNGGPAYGTTFMAFNLNQGSRNGKPLVTPYKSRWFNNVNFRRAIAHGINRERMINNIYRGLGEPQNSPISVQSPFYDQTIKGYDYDPELAKQILLKEGFKYREDGKLLDSENNEVRFTLLTNAGNKIRESLGSQIKQDLSQIGITVDFTPIAFNVLVDKLSNSLDWEAHIIGFTGGNEPNGGANLWFPDGNLHLFNQKPQPGRQPIEGRVIADWEAKIGQLYIEGARELDFEKRKEIYDQTQQLASEYLPLIYLVNPYSLSAVRNRIEGVEYSALGGAFWNIQKLTIRD</sequence>
<evidence type="ECO:0000256" key="3">
    <source>
        <dbReference type="ARBA" id="ARBA00022448"/>
    </source>
</evidence>
<protein>
    <submittedName>
        <fullName evidence="6">ABC transporter substrate-binding protein</fullName>
    </submittedName>
</protein>
<comment type="similarity">
    <text evidence="2">Belongs to the bacterial solute-binding protein 5 family.</text>
</comment>
<organism evidence="6 7">
    <name type="scientific">Cyanobacterium aponinum 0216</name>
    <dbReference type="NCBI Taxonomy" id="2676140"/>
    <lineage>
        <taxon>Bacteria</taxon>
        <taxon>Bacillati</taxon>
        <taxon>Cyanobacteriota</taxon>
        <taxon>Cyanophyceae</taxon>
        <taxon>Oscillatoriophycideae</taxon>
        <taxon>Chroococcales</taxon>
        <taxon>Geminocystaceae</taxon>
        <taxon>Cyanobacterium</taxon>
    </lineage>
</organism>
<keyword evidence="4" id="KW-0732">Signal</keyword>
<gene>
    <name evidence="6" type="ORF">GGC33_05710</name>
</gene>
<dbReference type="Gene3D" id="3.10.105.10">
    <property type="entry name" value="Dipeptide-binding Protein, Domain 3"/>
    <property type="match status" value="1"/>
</dbReference>
<evidence type="ECO:0000259" key="5">
    <source>
        <dbReference type="Pfam" id="PF00496"/>
    </source>
</evidence>
<dbReference type="RefSeq" id="WP_099436334.1">
    <property type="nucleotide sequence ID" value="NZ_WMIA01000005.1"/>
</dbReference>
<dbReference type="InterPro" id="IPR000914">
    <property type="entry name" value="SBP_5_dom"/>
</dbReference>
<dbReference type="AlphaFoldDB" id="A0A844GWN8"/>
<comment type="subcellular location">
    <subcellularLocation>
        <location evidence="1">Cell membrane</location>
        <topology evidence="1">Lipid-anchor</topology>
    </subcellularLocation>
</comment>
<dbReference type="InterPro" id="IPR023765">
    <property type="entry name" value="SBP_5_CS"/>
</dbReference>
<evidence type="ECO:0000313" key="6">
    <source>
        <dbReference type="EMBL" id="MTF38416.1"/>
    </source>
</evidence>
<dbReference type="PANTHER" id="PTHR30290:SF9">
    <property type="entry name" value="OLIGOPEPTIDE-BINDING PROTEIN APPA"/>
    <property type="match status" value="1"/>
</dbReference>
<dbReference type="GO" id="GO:0043190">
    <property type="term" value="C:ATP-binding cassette (ABC) transporter complex"/>
    <property type="evidence" value="ECO:0007669"/>
    <property type="project" value="InterPro"/>
</dbReference>
<evidence type="ECO:0000256" key="4">
    <source>
        <dbReference type="ARBA" id="ARBA00022729"/>
    </source>
</evidence>
<accession>A0A844GWN8</accession>
<dbReference type="GO" id="GO:0015833">
    <property type="term" value="P:peptide transport"/>
    <property type="evidence" value="ECO:0007669"/>
    <property type="project" value="TreeGrafter"/>
</dbReference>
<feature type="domain" description="Solute-binding protein family 5" evidence="5">
    <location>
        <begin position="86"/>
        <end position="484"/>
    </location>
</feature>
<dbReference type="CDD" id="cd08500">
    <property type="entry name" value="PBP2_NikA_DppA_OppA_like_4"/>
    <property type="match status" value="1"/>
</dbReference>
<evidence type="ECO:0000313" key="7">
    <source>
        <dbReference type="Proteomes" id="UP000437131"/>
    </source>
</evidence>
<dbReference type="PROSITE" id="PS01040">
    <property type="entry name" value="SBP_BACTERIAL_5"/>
    <property type="match status" value="1"/>
</dbReference>
<dbReference type="PIRSF" id="PIRSF002741">
    <property type="entry name" value="MppA"/>
    <property type="match status" value="1"/>
</dbReference>
<evidence type="ECO:0000256" key="2">
    <source>
        <dbReference type="ARBA" id="ARBA00005695"/>
    </source>
</evidence>
<dbReference type="InterPro" id="IPR030678">
    <property type="entry name" value="Peptide/Ni-bd"/>
</dbReference>
<dbReference type="SUPFAM" id="SSF53850">
    <property type="entry name" value="Periplasmic binding protein-like II"/>
    <property type="match status" value="1"/>
</dbReference>
<dbReference type="InterPro" id="IPR039424">
    <property type="entry name" value="SBP_5"/>
</dbReference>
<proteinExistence type="inferred from homology"/>
<name>A0A844GWN8_9CHRO</name>
<dbReference type="PROSITE" id="PS51257">
    <property type="entry name" value="PROKAR_LIPOPROTEIN"/>
    <property type="match status" value="1"/>
</dbReference>
<reference evidence="6 7" key="1">
    <citation type="submission" date="2019-11" db="EMBL/GenBank/DDBJ databases">
        <title>Isolation of a new High Light Tolerant Cyanobacteria.</title>
        <authorList>
            <person name="Dobson Z."/>
            <person name="Vaughn N."/>
            <person name="Vaughn M."/>
            <person name="Fromme P."/>
            <person name="Mazor Y."/>
        </authorList>
    </citation>
    <scope>NUCLEOTIDE SEQUENCE [LARGE SCALE GENOMIC DNA]</scope>
    <source>
        <strain evidence="6 7">0216</strain>
    </source>
</reference>
<dbReference type="Gene3D" id="3.90.76.10">
    <property type="entry name" value="Dipeptide-binding Protein, Domain 1"/>
    <property type="match status" value="1"/>
</dbReference>
<dbReference type="GO" id="GO:0042597">
    <property type="term" value="C:periplasmic space"/>
    <property type="evidence" value="ECO:0007669"/>
    <property type="project" value="UniProtKB-ARBA"/>
</dbReference>
<keyword evidence="3" id="KW-0813">Transport</keyword>